<reference evidence="1" key="1">
    <citation type="journal article" date="2023" name="Mol. Phylogenet. Evol.">
        <title>Genome-scale phylogeny and comparative genomics of the fungal order Sordariales.</title>
        <authorList>
            <person name="Hensen N."/>
            <person name="Bonometti L."/>
            <person name="Westerberg I."/>
            <person name="Brannstrom I.O."/>
            <person name="Guillou S."/>
            <person name="Cros-Aarteil S."/>
            <person name="Calhoun S."/>
            <person name="Haridas S."/>
            <person name="Kuo A."/>
            <person name="Mondo S."/>
            <person name="Pangilinan J."/>
            <person name="Riley R."/>
            <person name="LaButti K."/>
            <person name="Andreopoulos B."/>
            <person name="Lipzen A."/>
            <person name="Chen C."/>
            <person name="Yan M."/>
            <person name="Daum C."/>
            <person name="Ng V."/>
            <person name="Clum A."/>
            <person name="Steindorff A."/>
            <person name="Ohm R.A."/>
            <person name="Martin F."/>
            <person name="Silar P."/>
            <person name="Natvig D.O."/>
            <person name="Lalanne C."/>
            <person name="Gautier V."/>
            <person name="Ament-Velasquez S.L."/>
            <person name="Kruys A."/>
            <person name="Hutchinson M.I."/>
            <person name="Powell A.J."/>
            <person name="Barry K."/>
            <person name="Miller A.N."/>
            <person name="Grigoriev I.V."/>
            <person name="Debuchy R."/>
            <person name="Gladieux P."/>
            <person name="Hiltunen Thoren M."/>
            <person name="Johannesson H."/>
        </authorList>
    </citation>
    <scope>NUCLEOTIDE SEQUENCE</scope>
    <source>
        <strain evidence="1">CBS 103.79</strain>
    </source>
</reference>
<protein>
    <submittedName>
        <fullName evidence="1">Uncharacterized protein</fullName>
    </submittedName>
</protein>
<gene>
    <name evidence="1" type="ORF">C8A05DRAFT_15583</name>
</gene>
<reference evidence="1" key="2">
    <citation type="submission" date="2023-05" db="EMBL/GenBank/DDBJ databases">
        <authorList>
            <consortium name="Lawrence Berkeley National Laboratory"/>
            <person name="Steindorff A."/>
            <person name="Hensen N."/>
            <person name="Bonometti L."/>
            <person name="Westerberg I."/>
            <person name="Brannstrom I.O."/>
            <person name="Guillou S."/>
            <person name="Cros-Aarteil S."/>
            <person name="Calhoun S."/>
            <person name="Haridas S."/>
            <person name="Kuo A."/>
            <person name="Mondo S."/>
            <person name="Pangilinan J."/>
            <person name="Riley R."/>
            <person name="Labutti K."/>
            <person name="Andreopoulos B."/>
            <person name="Lipzen A."/>
            <person name="Chen C."/>
            <person name="Yanf M."/>
            <person name="Daum C."/>
            <person name="Ng V."/>
            <person name="Clum A."/>
            <person name="Ohm R."/>
            <person name="Martin F."/>
            <person name="Silar P."/>
            <person name="Natvig D."/>
            <person name="Lalanne C."/>
            <person name="Gautier V."/>
            <person name="Ament-Velasquez S.L."/>
            <person name="Kruys A."/>
            <person name="Hutchinson M.I."/>
            <person name="Powell A.J."/>
            <person name="Barry K."/>
            <person name="Miller A.N."/>
            <person name="Grigoriev I.V."/>
            <person name="Debuchy R."/>
            <person name="Gladieux P."/>
            <person name="Thoren M.H."/>
            <person name="Johannesson H."/>
        </authorList>
    </citation>
    <scope>NUCLEOTIDE SEQUENCE</scope>
    <source>
        <strain evidence="1">CBS 103.79</strain>
    </source>
</reference>
<comment type="caution">
    <text evidence="1">The sequence shown here is derived from an EMBL/GenBank/DDBJ whole genome shotgun (WGS) entry which is preliminary data.</text>
</comment>
<dbReference type="EMBL" id="MU855516">
    <property type="protein sequence ID" value="KAK3902349.1"/>
    <property type="molecule type" value="Genomic_DNA"/>
</dbReference>
<keyword evidence="2" id="KW-1185">Reference proteome</keyword>
<evidence type="ECO:0000313" key="2">
    <source>
        <dbReference type="Proteomes" id="UP001303889"/>
    </source>
</evidence>
<dbReference type="Proteomes" id="UP001303889">
    <property type="component" value="Unassembled WGS sequence"/>
</dbReference>
<dbReference type="AlphaFoldDB" id="A0AAN6MKM8"/>
<name>A0AAN6MKM8_9PEZI</name>
<organism evidence="1 2">
    <name type="scientific">Staphylotrichum tortipilum</name>
    <dbReference type="NCBI Taxonomy" id="2831512"/>
    <lineage>
        <taxon>Eukaryota</taxon>
        <taxon>Fungi</taxon>
        <taxon>Dikarya</taxon>
        <taxon>Ascomycota</taxon>
        <taxon>Pezizomycotina</taxon>
        <taxon>Sordariomycetes</taxon>
        <taxon>Sordariomycetidae</taxon>
        <taxon>Sordariales</taxon>
        <taxon>Chaetomiaceae</taxon>
        <taxon>Staphylotrichum</taxon>
    </lineage>
</organism>
<proteinExistence type="predicted"/>
<evidence type="ECO:0000313" key="1">
    <source>
        <dbReference type="EMBL" id="KAK3902349.1"/>
    </source>
</evidence>
<sequence>MELDMAVYWSEHTWDGDPNGDITLEYEGYKWLVKKDIVCAQFPRITMELARTSPVNAPSFLTFVEIYFLADRFGIERLKANMVAAVEDLSRHVLSLTGKHCSHCVLTSSEVEWEEKQHLTSFLHAVLAVEERKWSACMVKAMYDAGDRMKTRLMGLPDFCEFVERYSVGRNFGRAIGVHRL</sequence>
<accession>A0AAN6MKM8</accession>